<evidence type="ECO:0000256" key="9">
    <source>
        <dbReference type="ARBA" id="ARBA00031968"/>
    </source>
</evidence>
<dbReference type="Pfam" id="PF08711">
    <property type="entry name" value="Med26"/>
    <property type="match status" value="1"/>
</dbReference>
<dbReference type="InterPro" id="IPR031416">
    <property type="entry name" value="Med26_C"/>
</dbReference>
<feature type="compositionally biased region" description="Gly residues" evidence="11">
    <location>
        <begin position="193"/>
        <end position="204"/>
    </location>
</feature>
<sequence length="610" mass="65129">MSAILVDVQRIGWTKSATFRPSHDPMQYVASEIKERLLKAIDRDHNVVDMPGVLAVISQLEKASITREDLEQTRLGKYVNEVRKKTSNDSLAKRAKKLVKTWQKLALPQHTAGVNGERAGTTLPAKRSSQPGTPSMSRSASLASLSTQESNADLSGLQTPSTAVSSGRLVGPVSSETLVGAGATNSRVSSPGLHGGRVSPGGSAGSRASSPCARSRTPPASGRAAAPTPKRRRSDTDASPPPTKLHANSVSKRGVETAVAPPNGLLPGTLLGADARYLAAPQECRDDSPPDPGRTRSDAATSEVATPSRGGGGVKLAKVKTTAELIAGLKAHNTPAASMMNSPTMDAIAARRIRDLTHDEEQSRRASVIPDSMRKRKYTRRKAAAAAASSPLLPAASDTDLSKVKTEMVAKFLETSRPPPASAFGSASEPPTRPDSPTLRPLSKVASGVDLSFIYSKLEGREARPGGGGGGQAGPPLPDWVLDHDPDRSNDASATYPKSPVAKSEPLPGRERVTIEEELRAIYGQLSPLREVAGEEEEQQQEEEEGEEAEEVERKPVTEEEVDRICNEQWEGVNGWYDHQGAWKDWNLCFSHPSHAGEFVHVLPYVNIDE</sequence>
<dbReference type="PANTHER" id="PTHR15201">
    <property type="entry name" value="CRSP70"/>
    <property type="match status" value="1"/>
</dbReference>
<feature type="domain" description="TFIIS N-terminal" evidence="12">
    <location>
        <begin position="32"/>
        <end position="109"/>
    </location>
</feature>
<feature type="compositionally biased region" description="Basic and acidic residues" evidence="11">
    <location>
        <begin position="552"/>
        <end position="561"/>
    </location>
</feature>
<proteinExistence type="inferred from homology"/>
<dbReference type="InterPro" id="IPR042376">
    <property type="entry name" value="MED26"/>
</dbReference>
<accession>A0ABM1EQE9</accession>
<dbReference type="PROSITE" id="PS51319">
    <property type="entry name" value="TFIIS_N"/>
    <property type="match status" value="1"/>
</dbReference>
<evidence type="ECO:0000256" key="2">
    <source>
        <dbReference type="ARBA" id="ARBA00009681"/>
    </source>
</evidence>
<keyword evidence="13" id="KW-1185">Reference proteome</keyword>
<evidence type="ECO:0000256" key="11">
    <source>
        <dbReference type="SAM" id="MobiDB-lite"/>
    </source>
</evidence>
<dbReference type="Gene3D" id="1.20.930.10">
    <property type="entry name" value="Conserved domain common to transcription factors TFIIS, elongin A, CRSP70"/>
    <property type="match status" value="1"/>
</dbReference>
<name>A0ABM1EQE9_PRICU</name>
<feature type="compositionally biased region" description="Low complexity" evidence="11">
    <location>
        <begin position="205"/>
        <end position="221"/>
    </location>
</feature>
<evidence type="ECO:0000256" key="1">
    <source>
        <dbReference type="ARBA" id="ARBA00004123"/>
    </source>
</evidence>
<dbReference type="InterPro" id="IPR003617">
    <property type="entry name" value="TFIIS/CRSP70_N_sub"/>
</dbReference>
<feature type="region of interest" description="Disordered" evidence="11">
    <location>
        <begin position="460"/>
        <end position="509"/>
    </location>
</feature>
<feature type="region of interest" description="Disordered" evidence="11">
    <location>
        <begin position="413"/>
        <end position="443"/>
    </location>
</feature>
<feature type="compositionally biased region" description="Acidic residues" evidence="11">
    <location>
        <begin position="534"/>
        <end position="551"/>
    </location>
</feature>
<dbReference type="CDD" id="cd00183">
    <property type="entry name" value="TFIIS_I"/>
    <property type="match status" value="1"/>
</dbReference>
<feature type="region of interest" description="Disordered" evidence="11">
    <location>
        <begin position="182"/>
        <end position="266"/>
    </location>
</feature>
<feature type="compositionally biased region" description="Basic and acidic residues" evidence="11">
    <location>
        <begin position="283"/>
        <end position="297"/>
    </location>
</feature>
<dbReference type="PANTHER" id="PTHR15201:SF1">
    <property type="entry name" value="MEDIATOR OF RNA POLYMERASE II TRANSCRIPTION SUBUNIT 26"/>
    <property type="match status" value="1"/>
</dbReference>
<dbReference type="Proteomes" id="UP000695022">
    <property type="component" value="Unplaced"/>
</dbReference>
<protein>
    <recommendedName>
        <fullName evidence="3">Mediator of RNA polymerase II transcription subunit 26</fullName>
    </recommendedName>
    <alternativeName>
        <fullName evidence="8">Cofactor required for Sp1 transcriptional activation subunit 7</fullName>
    </alternativeName>
    <alternativeName>
        <fullName evidence="9">Mediator complex subunit 26</fullName>
    </alternativeName>
</protein>
<evidence type="ECO:0000256" key="8">
    <source>
        <dbReference type="ARBA" id="ARBA00030125"/>
    </source>
</evidence>
<dbReference type="SUPFAM" id="SSF47676">
    <property type="entry name" value="Conserved domain common to transcription factors TFIIS, elongin A, CRSP70"/>
    <property type="match status" value="1"/>
</dbReference>
<keyword evidence="6" id="KW-0804">Transcription</keyword>
<comment type="similarity">
    <text evidence="2">Belongs to the Mediator complex subunit 26 family.</text>
</comment>
<feature type="compositionally biased region" description="Polar residues" evidence="11">
    <location>
        <begin position="147"/>
        <end position="165"/>
    </location>
</feature>
<feature type="compositionally biased region" description="Basic and acidic residues" evidence="11">
    <location>
        <begin position="481"/>
        <end position="490"/>
    </location>
</feature>
<dbReference type="InterPro" id="IPR017923">
    <property type="entry name" value="TFIIS_N"/>
</dbReference>
<gene>
    <name evidence="14" type="primary">LOC106814592</name>
</gene>
<evidence type="ECO:0000256" key="6">
    <source>
        <dbReference type="ARBA" id="ARBA00023163"/>
    </source>
</evidence>
<evidence type="ECO:0000313" key="14">
    <source>
        <dbReference type="RefSeq" id="XP_014674420.1"/>
    </source>
</evidence>
<feature type="region of interest" description="Disordered" evidence="11">
    <location>
        <begin position="109"/>
        <end position="169"/>
    </location>
</feature>
<dbReference type="GeneID" id="106814592"/>
<dbReference type="InterPro" id="IPR035441">
    <property type="entry name" value="TFIIS/LEDGF_dom_sf"/>
</dbReference>
<feature type="region of interest" description="Disordered" evidence="11">
    <location>
        <begin position="282"/>
        <end position="314"/>
    </location>
</feature>
<reference evidence="14" key="1">
    <citation type="submission" date="2025-08" db="UniProtKB">
        <authorList>
            <consortium name="RefSeq"/>
        </authorList>
    </citation>
    <scope>IDENTIFICATION</scope>
</reference>
<feature type="region of interest" description="Disordered" evidence="11">
    <location>
        <begin position="526"/>
        <end position="561"/>
    </location>
</feature>
<organism evidence="13 14">
    <name type="scientific">Priapulus caudatus</name>
    <name type="common">Priapulid worm</name>
    <dbReference type="NCBI Taxonomy" id="37621"/>
    <lineage>
        <taxon>Eukaryota</taxon>
        <taxon>Metazoa</taxon>
        <taxon>Ecdysozoa</taxon>
        <taxon>Scalidophora</taxon>
        <taxon>Priapulida</taxon>
        <taxon>Priapulimorpha</taxon>
        <taxon>Priapulimorphida</taxon>
        <taxon>Priapulidae</taxon>
        <taxon>Priapulus</taxon>
    </lineage>
</organism>
<evidence type="ECO:0000256" key="3">
    <source>
        <dbReference type="ARBA" id="ARBA00019686"/>
    </source>
</evidence>
<feature type="compositionally biased region" description="Low complexity" evidence="11">
    <location>
        <begin position="135"/>
        <end position="146"/>
    </location>
</feature>
<evidence type="ECO:0000256" key="10">
    <source>
        <dbReference type="PROSITE-ProRule" id="PRU00649"/>
    </source>
</evidence>
<keyword evidence="5" id="KW-0010">Activator</keyword>
<keyword evidence="4" id="KW-0805">Transcription regulation</keyword>
<dbReference type="RefSeq" id="XP_014674420.1">
    <property type="nucleotide sequence ID" value="XM_014818934.1"/>
</dbReference>
<evidence type="ECO:0000256" key="5">
    <source>
        <dbReference type="ARBA" id="ARBA00023159"/>
    </source>
</evidence>
<evidence type="ECO:0000256" key="7">
    <source>
        <dbReference type="ARBA" id="ARBA00023242"/>
    </source>
</evidence>
<dbReference type="SMART" id="SM00509">
    <property type="entry name" value="TFS2N"/>
    <property type="match status" value="1"/>
</dbReference>
<dbReference type="Pfam" id="PF15693">
    <property type="entry name" value="Med26_C"/>
    <property type="match status" value="1"/>
</dbReference>
<evidence type="ECO:0000256" key="4">
    <source>
        <dbReference type="ARBA" id="ARBA00023015"/>
    </source>
</evidence>
<evidence type="ECO:0000259" key="12">
    <source>
        <dbReference type="PROSITE" id="PS51319"/>
    </source>
</evidence>
<comment type="subcellular location">
    <subcellularLocation>
        <location evidence="1 10">Nucleus</location>
    </subcellularLocation>
</comment>
<evidence type="ECO:0000313" key="13">
    <source>
        <dbReference type="Proteomes" id="UP000695022"/>
    </source>
</evidence>
<keyword evidence="7 10" id="KW-0539">Nucleus</keyword>